<sequence>MNSFQPSHGKEADGWCGEITYAVSLRGGEEGGNLCRSVTNCSDGIAPSLTLRNGD</sequence>
<proteinExistence type="predicted"/>
<reference evidence="1" key="2">
    <citation type="submission" date="2021-04" db="EMBL/GenBank/DDBJ databases">
        <authorList>
            <person name="Gilroy R."/>
        </authorList>
    </citation>
    <scope>NUCLEOTIDE SEQUENCE</scope>
    <source>
        <strain evidence="1">CHK179-7159</strain>
    </source>
</reference>
<reference evidence="1" key="1">
    <citation type="journal article" date="2021" name="PeerJ">
        <title>Extensive microbial diversity within the chicken gut microbiome revealed by metagenomics and culture.</title>
        <authorList>
            <person name="Gilroy R."/>
            <person name="Ravi A."/>
            <person name="Getino M."/>
            <person name="Pursley I."/>
            <person name="Horton D.L."/>
            <person name="Alikhan N.F."/>
            <person name="Baker D."/>
            <person name="Gharbi K."/>
            <person name="Hall N."/>
            <person name="Watson M."/>
            <person name="Adriaenssens E.M."/>
            <person name="Foster-Nyarko E."/>
            <person name="Jarju S."/>
            <person name="Secka A."/>
            <person name="Antonio M."/>
            <person name="Oren A."/>
            <person name="Chaudhuri R.R."/>
            <person name="La Ragione R."/>
            <person name="Hildebrand F."/>
            <person name="Pallen M.J."/>
        </authorList>
    </citation>
    <scope>NUCLEOTIDE SEQUENCE</scope>
    <source>
        <strain evidence="1">CHK179-7159</strain>
    </source>
</reference>
<evidence type="ECO:0000313" key="2">
    <source>
        <dbReference type="Proteomes" id="UP000886858"/>
    </source>
</evidence>
<dbReference type="Proteomes" id="UP000886858">
    <property type="component" value="Unassembled WGS sequence"/>
</dbReference>
<name>A0A9D2I6M6_9FIRM</name>
<comment type="caution">
    <text evidence="1">The sequence shown here is derived from an EMBL/GenBank/DDBJ whole genome shotgun (WGS) entry which is preliminary data.</text>
</comment>
<organism evidence="1 2">
    <name type="scientific">Candidatus Eisenbergiella merdipullorum</name>
    <dbReference type="NCBI Taxonomy" id="2838553"/>
    <lineage>
        <taxon>Bacteria</taxon>
        <taxon>Bacillati</taxon>
        <taxon>Bacillota</taxon>
        <taxon>Clostridia</taxon>
        <taxon>Lachnospirales</taxon>
        <taxon>Lachnospiraceae</taxon>
        <taxon>Eisenbergiella</taxon>
    </lineage>
</organism>
<protein>
    <submittedName>
        <fullName evidence="1">Uncharacterized protein</fullName>
    </submittedName>
</protein>
<evidence type="ECO:0000313" key="1">
    <source>
        <dbReference type="EMBL" id="HJA93310.1"/>
    </source>
</evidence>
<gene>
    <name evidence="1" type="ORF">H9717_09405</name>
</gene>
<dbReference type="EMBL" id="DWYY01000101">
    <property type="protein sequence ID" value="HJA93310.1"/>
    <property type="molecule type" value="Genomic_DNA"/>
</dbReference>
<accession>A0A9D2I6M6</accession>
<dbReference type="AlphaFoldDB" id="A0A9D2I6M6"/>